<dbReference type="RefSeq" id="WP_184675201.1">
    <property type="nucleotide sequence ID" value="NZ_JACHGY010000001.1"/>
</dbReference>
<dbReference type="Gene3D" id="1.10.4190.10">
    <property type="entry name" value="Urease accessory protein UreF"/>
    <property type="match status" value="1"/>
</dbReference>
<dbReference type="EMBL" id="JACHGY010000001">
    <property type="protein sequence ID" value="MBB6428233.1"/>
    <property type="molecule type" value="Genomic_DNA"/>
</dbReference>
<reference evidence="4 5" key="1">
    <citation type="submission" date="2020-08" db="EMBL/GenBank/DDBJ databases">
        <title>Genomic Encyclopedia of Type Strains, Phase IV (KMG-IV): sequencing the most valuable type-strain genomes for metagenomic binning, comparative biology and taxonomic classification.</title>
        <authorList>
            <person name="Goeker M."/>
        </authorList>
    </citation>
    <scope>NUCLEOTIDE SEQUENCE [LARGE SCALE GENOMIC DNA]</scope>
    <source>
        <strain evidence="4 5">DSM 103725</strain>
    </source>
</reference>
<name>A0A7X0H367_9BACT</name>
<comment type="function">
    <text evidence="3">Required for maturation of urease via the functional incorporation of the urease nickel metallocenter.</text>
</comment>
<dbReference type="PANTHER" id="PTHR33620">
    <property type="entry name" value="UREASE ACCESSORY PROTEIN F"/>
    <property type="match status" value="1"/>
</dbReference>
<sequence>MLDLDWTTWQLADSAFPAGGFAHSSGFEAAVQAGLIRDRASLESATKALINQTVVGALPAVLTVASEPERFHEAEQRLEATLTNHVAHRASVAQGQALLSASTRVFEQAEVAQWVKACRAERTPGHFASVFGYLAQMLGMDGLRSAELFLFMTVRSALSAAVRLGAIGPLESQAIQQSLISEARSRVSASLDATLDDLCQASPLLDVLQSGQDRLYSRLFQS</sequence>
<proteinExistence type="inferred from homology"/>
<dbReference type="PIRSF" id="PIRSF009467">
    <property type="entry name" value="Ureas_acces_UreF"/>
    <property type="match status" value="1"/>
</dbReference>
<evidence type="ECO:0000256" key="2">
    <source>
        <dbReference type="ARBA" id="ARBA00023186"/>
    </source>
</evidence>
<protein>
    <recommendedName>
        <fullName evidence="3">Urease accessory protein UreF</fullName>
    </recommendedName>
</protein>
<comment type="caution">
    <text evidence="4">The sequence shown here is derived from an EMBL/GenBank/DDBJ whole genome shotgun (WGS) entry which is preliminary data.</text>
</comment>
<evidence type="ECO:0000256" key="1">
    <source>
        <dbReference type="ARBA" id="ARBA00022988"/>
    </source>
</evidence>
<dbReference type="InterPro" id="IPR002639">
    <property type="entry name" value="UreF"/>
</dbReference>
<dbReference type="Proteomes" id="UP000541810">
    <property type="component" value="Unassembled WGS sequence"/>
</dbReference>
<comment type="subunit">
    <text evidence="3">UreD, UreF and UreG form a complex that acts as a GTP-hydrolysis-dependent molecular chaperone, activating the urease apoprotein by helping to assemble the nickel containing metallocenter of UreC. The UreE protein probably delivers the nickel.</text>
</comment>
<keyword evidence="2 3" id="KW-0143">Chaperone</keyword>
<evidence type="ECO:0000313" key="5">
    <source>
        <dbReference type="Proteomes" id="UP000541810"/>
    </source>
</evidence>
<keyword evidence="3" id="KW-0963">Cytoplasm</keyword>
<dbReference type="InterPro" id="IPR038277">
    <property type="entry name" value="UreF_sf"/>
</dbReference>
<gene>
    <name evidence="3" type="primary">ureF</name>
    <name evidence="4" type="ORF">HNQ40_000039</name>
</gene>
<organism evidence="4 5">
    <name type="scientific">Algisphaera agarilytica</name>
    <dbReference type="NCBI Taxonomy" id="1385975"/>
    <lineage>
        <taxon>Bacteria</taxon>
        <taxon>Pseudomonadati</taxon>
        <taxon>Planctomycetota</taxon>
        <taxon>Phycisphaerae</taxon>
        <taxon>Phycisphaerales</taxon>
        <taxon>Phycisphaeraceae</taxon>
        <taxon>Algisphaera</taxon>
    </lineage>
</organism>
<keyword evidence="5" id="KW-1185">Reference proteome</keyword>
<accession>A0A7X0H367</accession>
<evidence type="ECO:0000256" key="3">
    <source>
        <dbReference type="HAMAP-Rule" id="MF_01385"/>
    </source>
</evidence>
<dbReference type="Pfam" id="PF01730">
    <property type="entry name" value="UreF"/>
    <property type="match status" value="1"/>
</dbReference>
<dbReference type="GO" id="GO:0005737">
    <property type="term" value="C:cytoplasm"/>
    <property type="evidence" value="ECO:0007669"/>
    <property type="project" value="UniProtKB-SubCell"/>
</dbReference>
<dbReference type="HAMAP" id="MF_01385">
    <property type="entry name" value="UreF"/>
    <property type="match status" value="1"/>
</dbReference>
<comment type="subcellular location">
    <subcellularLocation>
        <location evidence="3">Cytoplasm</location>
    </subcellularLocation>
</comment>
<comment type="similarity">
    <text evidence="3">Belongs to the UreF family.</text>
</comment>
<dbReference type="PANTHER" id="PTHR33620:SF1">
    <property type="entry name" value="UREASE ACCESSORY PROTEIN F"/>
    <property type="match status" value="1"/>
</dbReference>
<dbReference type="AlphaFoldDB" id="A0A7X0H367"/>
<dbReference type="GO" id="GO:0016151">
    <property type="term" value="F:nickel cation binding"/>
    <property type="evidence" value="ECO:0007669"/>
    <property type="project" value="UniProtKB-UniRule"/>
</dbReference>
<evidence type="ECO:0000313" key="4">
    <source>
        <dbReference type="EMBL" id="MBB6428233.1"/>
    </source>
</evidence>
<keyword evidence="1 3" id="KW-0996">Nickel insertion</keyword>